<proteinExistence type="predicted"/>
<name>A0A8C4U1R1_FALTI</name>
<reference evidence="1" key="2">
    <citation type="submission" date="2025-09" db="UniProtKB">
        <authorList>
            <consortium name="Ensembl"/>
        </authorList>
    </citation>
    <scope>IDENTIFICATION</scope>
</reference>
<reference evidence="1" key="1">
    <citation type="submission" date="2025-08" db="UniProtKB">
        <authorList>
            <consortium name="Ensembl"/>
        </authorList>
    </citation>
    <scope>IDENTIFICATION</scope>
</reference>
<protein>
    <submittedName>
        <fullName evidence="1">Uncharacterized protein</fullName>
    </submittedName>
</protein>
<organism evidence="1 2">
    <name type="scientific">Falco tinnunculus</name>
    <name type="common">Common kestrel</name>
    <dbReference type="NCBI Taxonomy" id="100819"/>
    <lineage>
        <taxon>Eukaryota</taxon>
        <taxon>Metazoa</taxon>
        <taxon>Chordata</taxon>
        <taxon>Craniata</taxon>
        <taxon>Vertebrata</taxon>
        <taxon>Euteleostomi</taxon>
        <taxon>Archelosauria</taxon>
        <taxon>Archosauria</taxon>
        <taxon>Dinosauria</taxon>
        <taxon>Saurischia</taxon>
        <taxon>Theropoda</taxon>
        <taxon>Coelurosauria</taxon>
        <taxon>Aves</taxon>
        <taxon>Neognathae</taxon>
        <taxon>Neoaves</taxon>
        <taxon>Telluraves</taxon>
        <taxon>Australaves</taxon>
        <taxon>Falconiformes</taxon>
        <taxon>Falconidae</taxon>
        <taxon>Falco</taxon>
    </lineage>
</organism>
<dbReference type="OrthoDB" id="10264753at2759"/>
<sequence>KLSSLGQKFTMRKTSDFIPAQPLVDPNDQKAQAQRGWSYLNHFKEYWTTEARCTFMKKKSLFFFLFCLVLEFDHVYLEKLPCPSMYECSYMHRDVITHVACTTWRWNVVLMDTKTQRPWEGELHGTRSTMPFPVTWD</sequence>
<accession>A0A8C4U1R1</accession>
<dbReference type="AlphaFoldDB" id="A0A8C4U1R1"/>
<evidence type="ECO:0000313" key="1">
    <source>
        <dbReference type="Ensembl" id="ENSFTIP00000005228.1"/>
    </source>
</evidence>
<dbReference type="Proteomes" id="UP000694562">
    <property type="component" value="Unplaced"/>
</dbReference>
<keyword evidence="2" id="KW-1185">Reference proteome</keyword>
<dbReference type="Ensembl" id="ENSFTIT00000005486.1">
    <property type="protein sequence ID" value="ENSFTIP00000005228.1"/>
    <property type="gene ID" value="ENSFTIG00000003644.1"/>
</dbReference>
<evidence type="ECO:0000313" key="2">
    <source>
        <dbReference type="Proteomes" id="UP000694562"/>
    </source>
</evidence>